<dbReference type="EMBL" id="MDLC01000036">
    <property type="protein sequence ID" value="ODS23202.1"/>
    <property type="molecule type" value="Genomic_DNA"/>
</dbReference>
<accession>A0A1D2QNQ4</accession>
<evidence type="ECO:0000313" key="3">
    <source>
        <dbReference type="EMBL" id="ODS23202.1"/>
    </source>
</evidence>
<reference evidence="3 4" key="1">
    <citation type="journal article" date="2016" name="Appl. Environ. Microbiol.">
        <title>Lack of Overt Genome Reduction in the Bryostatin-Producing Bryozoan Symbiont "Candidatus Endobugula sertula".</title>
        <authorList>
            <person name="Miller I.J."/>
            <person name="Vanee N."/>
            <person name="Fong S.S."/>
            <person name="Lim-Fong G.E."/>
            <person name="Kwan J.C."/>
        </authorList>
    </citation>
    <scope>NUCLEOTIDE SEQUENCE [LARGE SCALE GENOMIC DNA]</scope>
    <source>
        <strain evidence="3">AB1-4</strain>
    </source>
</reference>
<dbReference type="InterPro" id="IPR000534">
    <property type="entry name" value="Semialdehyde_DH_NAD-bd"/>
</dbReference>
<dbReference type="PANTHER" id="PTHR46278">
    <property type="entry name" value="DEHYDROGENASE, PUTATIVE-RELATED"/>
    <property type="match status" value="1"/>
</dbReference>
<dbReference type="CDD" id="cd17894">
    <property type="entry name" value="ASADH_USG1_N"/>
    <property type="match status" value="1"/>
</dbReference>
<dbReference type="NCBIfam" id="NF011456">
    <property type="entry name" value="PRK14874.1"/>
    <property type="match status" value="1"/>
</dbReference>
<organism evidence="3 4">
    <name type="scientific">Candidatus Endobugula sertula</name>
    <name type="common">Bugula neritina bacterial symbiont</name>
    <dbReference type="NCBI Taxonomy" id="62101"/>
    <lineage>
        <taxon>Bacteria</taxon>
        <taxon>Pseudomonadati</taxon>
        <taxon>Pseudomonadota</taxon>
        <taxon>Gammaproteobacteria</taxon>
        <taxon>Cellvibrionales</taxon>
        <taxon>Cellvibrionaceae</taxon>
        <taxon>Candidatus Endobugula</taxon>
    </lineage>
</organism>
<proteinExistence type="inferred from homology"/>
<dbReference type="InterPro" id="IPR012280">
    <property type="entry name" value="Semialdhyde_DH_dimer_dom"/>
</dbReference>
<dbReference type="NCBIfam" id="NF005957">
    <property type="entry name" value="PRK08040.1"/>
    <property type="match status" value="1"/>
</dbReference>
<gene>
    <name evidence="3" type="ORF">AB835_10195</name>
</gene>
<dbReference type="Pfam" id="PF01118">
    <property type="entry name" value="Semialdhyde_dh"/>
    <property type="match status" value="1"/>
</dbReference>
<name>A0A1D2QNQ4_9GAMM</name>
<dbReference type="Pfam" id="PF02774">
    <property type="entry name" value="Semialdhyde_dhC"/>
    <property type="match status" value="1"/>
</dbReference>
<dbReference type="GO" id="GO:0051287">
    <property type="term" value="F:NAD binding"/>
    <property type="evidence" value="ECO:0007669"/>
    <property type="project" value="InterPro"/>
</dbReference>
<dbReference type="SMART" id="SM00859">
    <property type="entry name" value="Semialdhyde_dh"/>
    <property type="match status" value="1"/>
</dbReference>
<dbReference type="Gene3D" id="3.40.50.720">
    <property type="entry name" value="NAD(P)-binding Rossmann-like Domain"/>
    <property type="match status" value="1"/>
</dbReference>
<dbReference type="GO" id="GO:0008652">
    <property type="term" value="P:amino acid biosynthetic process"/>
    <property type="evidence" value="ECO:0007669"/>
    <property type="project" value="InterPro"/>
</dbReference>
<sequence>MDTVNLAIIGATGAVGEAIVELLDQSTFPVQELYLLASERTAGTSLMFRNKPVMVGILEDFDFSQVHLAIFVATDEVSSLYVPKAEVAGCLVIDNSQTFADSAPLVIPGVNNDQLTSGNRPSVVVNPDSSVIFLWTVLKPIYDQCGIYRVNVTVCDSVSHHGKKALHELAAQTASLLNGQGAAPKVYNQQIAFNVLSNVGGVDENGHSARELRIVKQSEKIIVDPQLQLNVTCIQVPVFYADSMVVTIETSDPIDANEVRKLLEKCNEIIVLDNQEKEGFATPVTAAAGKSEIFVSRIRNDMGHSRGINLWLVADNVRKGAARNTIMIAEELKKSFL</sequence>
<dbReference type="GO" id="GO:0046983">
    <property type="term" value="F:protein dimerization activity"/>
    <property type="evidence" value="ECO:0007669"/>
    <property type="project" value="InterPro"/>
</dbReference>
<feature type="domain" description="Semialdehyde dehydrogenase NAD-binding" evidence="2">
    <location>
        <begin position="5"/>
        <end position="118"/>
    </location>
</feature>
<evidence type="ECO:0000256" key="1">
    <source>
        <dbReference type="ARBA" id="ARBA00010584"/>
    </source>
</evidence>
<dbReference type="STRING" id="62101.AB835_10195"/>
<protein>
    <recommendedName>
        <fullName evidence="2">Semialdehyde dehydrogenase NAD-binding domain-containing protein</fullName>
    </recommendedName>
</protein>
<dbReference type="GO" id="GO:0016620">
    <property type="term" value="F:oxidoreductase activity, acting on the aldehyde or oxo group of donors, NAD or NADP as acceptor"/>
    <property type="evidence" value="ECO:0007669"/>
    <property type="project" value="InterPro"/>
</dbReference>
<evidence type="ECO:0000313" key="4">
    <source>
        <dbReference type="Proteomes" id="UP000242502"/>
    </source>
</evidence>
<dbReference type="Gene3D" id="3.30.360.10">
    <property type="entry name" value="Dihydrodipicolinate Reductase, domain 2"/>
    <property type="match status" value="1"/>
</dbReference>
<dbReference type="PANTHER" id="PTHR46278:SF2">
    <property type="entry name" value="ASPARTATE-SEMIALDEHYDE DEHYDROGENASE"/>
    <property type="match status" value="1"/>
</dbReference>
<dbReference type="SUPFAM" id="SSF55347">
    <property type="entry name" value="Glyceraldehyde-3-phosphate dehydrogenase-like, C-terminal domain"/>
    <property type="match status" value="1"/>
</dbReference>
<dbReference type="InterPro" id="IPR036291">
    <property type="entry name" value="NAD(P)-bd_dom_sf"/>
</dbReference>
<dbReference type="SUPFAM" id="SSF51735">
    <property type="entry name" value="NAD(P)-binding Rossmann-fold domains"/>
    <property type="match status" value="1"/>
</dbReference>
<dbReference type="PIRSF" id="PIRSF000148">
    <property type="entry name" value="ASA_dh"/>
    <property type="match status" value="1"/>
</dbReference>
<dbReference type="Proteomes" id="UP000242502">
    <property type="component" value="Unassembled WGS sequence"/>
</dbReference>
<dbReference type="AlphaFoldDB" id="A0A1D2QNQ4"/>
<evidence type="ECO:0000259" key="2">
    <source>
        <dbReference type="SMART" id="SM00859"/>
    </source>
</evidence>
<dbReference type="CDD" id="cd18129">
    <property type="entry name" value="ASADH_C_USG1_like"/>
    <property type="match status" value="1"/>
</dbReference>
<dbReference type="NCBIfam" id="NF004224">
    <property type="entry name" value="PRK05671.1"/>
    <property type="match status" value="1"/>
</dbReference>
<comment type="caution">
    <text evidence="3">The sequence shown here is derived from an EMBL/GenBank/DDBJ whole genome shotgun (WGS) entry which is preliminary data.</text>
</comment>
<comment type="similarity">
    <text evidence="1">Belongs to the aspartate-semialdehyde dehydrogenase family.</text>
</comment>